<evidence type="ECO:0000256" key="1">
    <source>
        <dbReference type="SAM" id="Coils"/>
    </source>
</evidence>
<dbReference type="GO" id="GO:0006302">
    <property type="term" value="P:double-strand break repair"/>
    <property type="evidence" value="ECO:0007669"/>
    <property type="project" value="InterPro"/>
</dbReference>
<evidence type="ECO:0000313" key="3">
    <source>
        <dbReference type="EMBL" id="GAC21564.1"/>
    </source>
</evidence>
<dbReference type="Proteomes" id="UP000006327">
    <property type="component" value="Unassembled WGS sequence"/>
</dbReference>
<feature type="coiled-coil region" evidence="1">
    <location>
        <begin position="211"/>
        <end position="238"/>
    </location>
</feature>
<keyword evidence="3" id="KW-0540">Nuclease</keyword>
<dbReference type="eggNOG" id="COG0419">
    <property type="taxonomic scope" value="Bacteria"/>
</dbReference>
<dbReference type="GO" id="GO:0016887">
    <property type="term" value="F:ATP hydrolysis activity"/>
    <property type="evidence" value="ECO:0007669"/>
    <property type="project" value="InterPro"/>
</dbReference>
<keyword evidence="4" id="KW-1185">Reference proteome</keyword>
<dbReference type="AlphaFoldDB" id="K6XLN3"/>
<feature type="coiled-coil region" evidence="1">
    <location>
        <begin position="466"/>
        <end position="500"/>
    </location>
</feature>
<keyword evidence="3" id="KW-0269">Exonuclease</keyword>
<dbReference type="Pfam" id="PF13558">
    <property type="entry name" value="SbcC_Walker_B"/>
    <property type="match status" value="1"/>
</dbReference>
<dbReference type="RefSeq" id="WP_007624669.1">
    <property type="nucleotide sequence ID" value="NZ_BAEO01000062.1"/>
</dbReference>
<organism evidence="3 4">
    <name type="scientific">Paraglaciecola arctica BSs20135</name>
    <dbReference type="NCBI Taxonomy" id="493475"/>
    <lineage>
        <taxon>Bacteria</taxon>
        <taxon>Pseudomonadati</taxon>
        <taxon>Pseudomonadota</taxon>
        <taxon>Gammaproteobacteria</taxon>
        <taxon>Alteromonadales</taxon>
        <taxon>Alteromonadaceae</taxon>
        <taxon>Paraglaciecola</taxon>
    </lineage>
</organism>
<dbReference type="Gene3D" id="3.40.50.300">
    <property type="entry name" value="P-loop containing nucleotide triphosphate hydrolases"/>
    <property type="match status" value="2"/>
</dbReference>
<keyword evidence="1" id="KW-0175">Coiled coil</keyword>
<sequence length="1223" mass="138319">MKILSIRLKNLNSLKGEWKIDFTQSPFAENGLFAITGPTGAGKTTLLDAICLALYHQTPRLGQITNSSNEIMTRGTSECLAEVEFEVKGTAYRAFWSMRRSRGNADGNLQPADAELAEVATGKVLATQIRQKSEEIEKLTGLDFGRFTKSMMLSQGNFAAFLNADENKRAELLEELTGTEVYGQISVKVHEHHSQAKQRLNELQMGANTFQVLSAEQKQALQDELKQLQDKQSGIEQQITTHSNHMNWWDKQLSAQQSQQAANILNTEAKQAFADAKVELSLLEKSEPAERLRPNWQRLVEVTQQQTKTNEQLAAQQESKAKLQIELTNAADKLSLAEDSLKRSKQAQQSQEQLITEQVMPLDSQISALTEKHSDKQQTIRQLQQQQQESATKLQDLQVALTGLNEQHSLAQNYLTEHAADSAVGEQLSGWSASLAQLERDSQTAQTLQKQTLSIDSQLNENNKVKQQLQGQWQNLSERLKQQQAELAEKESQYQALTLESDVTSLENHLAAINLRWPELHSAKEIQRRYLQLDKDKTTNQSELQTSQPQAEELRAQRNTLLQKYQEQAQHCKDLQQLVSQEEQLAQYRQLLKADQECPLCGATEHPKSSEMAIDIPETVTRKHQAETLLNQLEQDGKAVREKLDSLELKINQLQSHLAELNTLETELSALWQGRVETLQLDFAISDQQSMQAFEQGMQNQSEQLSKQLKQLSQLDKERQTNKEALNITEREGDKLNSELKLLDQSQQSLQQSSQKTSQEYATLIESVDKNRKALIANIVALGYIAPPENELLQWLQSKRQDVQVFQQKTHQKEQLSQQVAVKSAEHAAIEQQLLGLYEQVISMQLEEVTLKQQWEEATKQRQQLFGDKTVLQARAEANKQLDSAEQTNQSASLIHKNIAQQDNDLLAAIKAKQQQQTELELLLKERTENWHELLTNSPFVNQAEFEMALLPEEQRNHLISVKQKLDTQLQRANTLLEQSATQLNELNNVEDAALWQQTPQDEVKVILQQLQTEKDVLVERRGGISSQLSADQKETSRQQALLDQIEQQKQDYDQLSYLHGLIGSANGDKFRRFAQGLTLDNLVYLANKQLDRIHGRYLLKRKEEQGLALTVLDTWQGDVERDTKTLSGGESFLVSLALALALSDLVSHKTSIDSLFLDEGFGTLDAETLDIALDALDNLNASGKMIGVISHIEAMKERIPTQLRVTKKSGLGVSELDREFAV</sequence>
<feature type="coiled-coil region" evidence="1">
    <location>
        <begin position="366"/>
        <end position="400"/>
    </location>
</feature>
<gene>
    <name evidence="3" type="primary">sbcC</name>
    <name evidence="3" type="ORF">GARC_4622</name>
</gene>
<keyword evidence="3" id="KW-0378">Hydrolase</keyword>
<dbReference type="PANTHER" id="PTHR32114:SF2">
    <property type="entry name" value="ABC TRANSPORTER ABCH.3"/>
    <property type="match status" value="1"/>
</dbReference>
<dbReference type="OrthoDB" id="9795626at2"/>
<name>K6XLN3_9ALTE</name>
<proteinExistence type="predicted"/>
<dbReference type="PANTHER" id="PTHR32114">
    <property type="entry name" value="ABC TRANSPORTER ABCH.3"/>
    <property type="match status" value="1"/>
</dbReference>
<feature type="coiled-coil region" evidence="1">
    <location>
        <begin position="313"/>
        <end position="340"/>
    </location>
</feature>
<dbReference type="InterPro" id="IPR038729">
    <property type="entry name" value="Rad50/SbcC_AAA"/>
</dbReference>
<protein>
    <submittedName>
        <fullName evidence="3">Exonuclease SbcC</fullName>
    </submittedName>
</protein>
<dbReference type="Pfam" id="PF13476">
    <property type="entry name" value="AAA_23"/>
    <property type="match status" value="1"/>
</dbReference>
<feature type="coiled-coil region" evidence="1">
    <location>
        <begin position="623"/>
        <end position="667"/>
    </location>
</feature>
<reference evidence="3 4" key="1">
    <citation type="journal article" date="2017" name="Antonie Van Leeuwenhoek">
        <title>Rhizobium rhizosphaerae sp. nov., a novel species isolated from rice rhizosphere.</title>
        <authorList>
            <person name="Zhao J.J."/>
            <person name="Zhang J."/>
            <person name="Zhang R.J."/>
            <person name="Zhang C.W."/>
            <person name="Yin H.Q."/>
            <person name="Zhang X.X."/>
        </authorList>
    </citation>
    <scope>NUCLEOTIDE SEQUENCE [LARGE SCALE GENOMIC DNA]</scope>
    <source>
        <strain evidence="3 4">BSs20135</strain>
    </source>
</reference>
<dbReference type="STRING" id="493475.GARC_4622"/>
<evidence type="ECO:0000313" key="4">
    <source>
        <dbReference type="Proteomes" id="UP000006327"/>
    </source>
</evidence>
<dbReference type="EMBL" id="BAEO01000062">
    <property type="protein sequence ID" value="GAC21564.1"/>
    <property type="molecule type" value="Genomic_DNA"/>
</dbReference>
<comment type="caution">
    <text evidence="3">The sequence shown here is derived from an EMBL/GenBank/DDBJ whole genome shotgun (WGS) entry which is preliminary data.</text>
</comment>
<feature type="domain" description="Rad50/SbcC-type AAA" evidence="2">
    <location>
        <begin position="5"/>
        <end position="239"/>
    </location>
</feature>
<evidence type="ECO:0000259" key="2">
    <source>
        <dbReference type="Pfam" id="PF13476"/>
    </source>
</evidence>
<dbReference type="SUPFAM" id="SSF52540">
    <property type="entry name" value="P-loop containing nucleoside triphosphate hydrolases"/>
    <property type="match status" value="2"/>
</dbReference>
<dbReference type="GO" id="GO:0004527">
    <property type="term" value="F:exonuclease activity"/>
    <property type="evidence" value="ECO:0007669"/>
    <property type="project" value="UniProtKB-KW"/>
</dbReference>
<dbReference type="InterPro" id="IPR027417">
    <property type="entry name" value="P-loop_NTPase"/>
</dbReference>
<feature type="coiled-coil region" evidence="1">
    <location>
        <begin position="695"/>
        <end position="732"/>
    </location>
</feature>
<feature type="coiled-coil region" evidence="1">
    <location>
        <begin position="963"/>
        <end position="990"/>
    </location>
</feature>
<accession>K6XLN3</accession>